<dbReference type="AlphaFoldDB" id="M0NQR8"/>
<name>M0NQR8_9EURY</name>
<evidence type="ECO:0000313" key="1">
    <source>
        <dbReference type="EMBL" id="EMA60292.1"/>
    </source>
</evidence>
<dbReference type="OrthoDB" id="205286at2157"/>
<dbReference type="InterPro" id="IPR045396">
    <property type="entry name" value="DUF6517"/>
</dbReference>
<protein>
    <recommendedName>
        <fullName evidence="3">Lipoprotein</fullName>
    </recommendedName>
</protein>
<dbReference type="Proteomes" id="UP000011546">
    <property type="component" value="Unassembled WGS sequence"/>
</dbReference>
<sequence length="224" mass="23431">MHRRGLLAAIAASTSVAVAGCAGAGGENGSYEFDAEPARVPDEVASEAGYEGEEPESFPIEQEFDVAGVNAQVSATTWTAGYRNSDNGSALFVASTPDASVGGQSVNPLVRADNTELIRRLLEQVDQRGIGGEGTDIEASSIEDRGSVTRTILGTEVEIAKLETTLDAEVNAGDGQSDEVEDVPVFLYVGTVQHRDDVIALVGVHPTAVDASESILSLMEQVEH</sequence>
<gene>
    <name evidence="1" type="ORF">C468_13286</name>
</gene>
<reference evidence="1 2" key="1">
    <citation type="journal article" date="2014" name="PLoS Genet.">
        <title>Phylogenetically driven sequencing of extremely halophilic archaea reveals strategies for static and dynamic osmo-response.</title>
        <authorList>
            <person name="Becker E.A."/>
            <person name="Seitzer P.M."/>
            <person name="Tritt A."/>
            <person name="Larsen D."/>
            <person name="Krusor M."/>
            <person name="Yao A.I."/>
            <person name="Wu D."/>
            <person name="Madern D."/>
            <person name="Eisen J.A."/>
            <person name="Darling A.E."/>
            <person name="Facciotti M.T."/>
        </authorList>
    </citation>
    <scope>NUCLEOTIDE SEQUENCE [LARGE SCALE GENOMIC DNA]</scope>
    <source>
        <strain evidence="1 2">JCM 14978</strain>
    </source>
</reference>
<dbReference type="EMBL" id="AOJH01000081">
    <property type="protein sequence ID" value="EMA60292.1"/>
    <property type="molecule type" value="Genomic_DNA"/>
</dbReference>
<dbReference type="Pfam" id="PF20127">
    <property type="entry name" value="DUF6517"/>
    <property type="match status" value="1"/>
</dbReference>
<organism evidence="1 2">
    <name type="scientific">Halorubrum kocurii JCM 14978</name>
    <dbReference type="NCBI Taxonomy" id="1230456"/>
    <lineage>
        <taxon>Archaea</taxon>
        <taxon>Methanobacteriati</taxon>
        <taxon>Methanobacteriota</taxon>
        <taxon>Stenosarchaea group</taxon>
        <taxon>Halobacteria</taxon>
        <taxon>Halobacteriales</taxon>
        <taxon>Haloferacaceae</taxon>
        <taxon>Halorubrum</taxon>
    </lineage>
</organism>
<dbReference type="PATRIC" id="fig|1230456.3.peg.2641"/>
<dbReference type="PROSITE" id="PS51257">
    <property type="entry name" value="PROKAR_LIPOPROTEIN"/>
    <property type="match status" value="1"/>
</dbReference>
<accession>M0NQR8</accession>
<comment type="caution">
    <text evidence="1">The sequence shown here is derived from an EMBL/GenBank/DDBJ whole genome shotgun (WGS) entry which is preliminary data.</text>
</comment>
<evidence type="ECO:0008006" key="3">
    <source>
        <dbReference type="Google" id="ProtNLM"/>
    </source>
</evidence>
<proteinExistence type="predicted"/>
<evidence type="ECO:0000313" key="2">
    <source>
        <dbReference type="Proteomes" id="UP000011546"/>
    </source>
</evidence>
<keyword evidence="2" id="KW-1185">Reference proteome</keyword>
<dbReference type="RefSeq" id="WP_008849330.1">
    <property type="nucleotide sequence ID" value="NZ_AOJH01000081.1"/>
</dbReference>